<proteinExistence type="evidence at transcript level"/>
<dbReference type="EMBL" id="GBBM01005252">
    <property type="protein sequence ID" value="JAC30166.1"/>
    <property type="molecule type" value="mRNA"/>
</dbReference>
<dbReference type="AlphaFoldDB" id="A0A023G7J8"/>
<dbReference type="InterPro" id="IPR008974">
    <property type="entry name" value="TRAF-like"/>
</dbReference>
<dbReference type="InterPro" id="IPR049342">
    <property type="entry name" value="TRAF1-6_MATH_dom"/>
</dbReference>
<name>A0A023G7J8_AMBTT</name>
<sequence length="368" mass="41848">CNVVLPASEIALHFQRECQHHSVRCSKCSAKVLYTDVCAHFETECSNTATPVAPECERASRFKDNEAYLMSLKQALEGHINEIKDLQEQLLSDNAVNSCQLSIIDHCVDSCQDVLKKLRHSIDRIQEEGRQELVQATSEHDDYVENLLDEVFRQEKKKQSTDIIYSTEKLLKDESVESTGEQYEKITEVSERSAGAKDDVAEGGSGDGLVKAVLLKPSHQVTVCDSDCELIIKDVQSLIKQTLCQNSSMCSSDEVCLEGYCMSLGVEFVREEFIALRMRFLLHKGDMDDLLLWPFIKRMKMCVLHPNGQDVCEVEETVCGCGASCKQPDESEPQQLFRSRERIYFYTLYRDGFLKNDQLRVKFEVFPP</sequence>
<dbReference type="Gene3D" id="2.60.210.10">
    <property type="entry name" value="Apoptosis, Tumor Necrosis Factor Receptor Associated Protein 2, Chain A"/>
    <property type="match status" value="1"/>
</dbReference>
<reference evidence="3" key="1">
    <citation type="submission" date="2014-03" db="EMBL/GenBank/DDBJ databases">
        <title>The sialotranscriptome of Amblyomma triste, Amblyomma parvum and Amblyomma cajennense ticks, uncovered by 454-based RNA-seq.</title>
        <authorList>
            <person name="Garcia G.R."/>
            <person name="Gardinassi L.G."/>
            <person name="Ribeiro J.M."/>
            <person name="Anatriello E."/>
            <person name="Ferreira B.R."/>
            <person name="Moreira H.N."/>
            <person name="Mafra C."/>
            <person name="Olegario M.M."/>
            <person name="Szabo P.J."/>
            <person name="Miranda-Santos I.K."/>
            <person name="Maruyama S.R."/>
        </authorList>
    </citation>
    <scope>NUCLEOTIDE SEQUENCE</scope>
    <source>
        <strain evidence="3">Mato Grasso do Sul</strain>
        <tissue evidence="3">Salivary glands</tissue>
    </source>
</reference>
<dbReference type="SUPFAM" id="SSF49599">
    <property type="entry name" value="TRAF domain-like"/>
    <property type="match status" value="1"/>
</dbReference>
<feature type="coiled-coil region" evidence="1">
    <location>
        <begin position="69"/>
        <end position="128"/>
    </location>
</feature>
<evidence type="ECO:0000313" key="3">
    <source>
        <dbReference type="EMBL" id="JAC30166.1"/>
    </source>
</evidence>
<feature type="domain" description="TRAF1-6 MATH" evidence="2">
    <location>
        <begin position="274"/>
        <end position="362"/>
    </location>
</feature>
<accession>A0A023G7J8</accession>
<evidence type="ECO:0000259" key="2">
    <source>
        <dbReference type="Pfam" id="PF21355"/>
    </source>
</evidence>
<organism evidence="3">
    <name type="scientific">Amblyomma triste</name>
    <name type="common">Neotropical tick</name>
    <dbReference type="NCBI Taxonomy" id="251400"/>
    <lineage>
        <taxon>Eukaryota</taxon>
        <taxon>Metazoa</taxon>
        <taxon>Ecdysozoa</taxon>
        <taxon>Arthropoda</taxon>
        <taxon>Chelicerata</taxon>
        <taxon>Arachnida</taxon>
        <taxon>Acari</taxon>
        <taxon>Parasitiformes</taxon>
        <taxon>Ixodida</taxon>
        <taxon>Ixodoidea</taxon>
        <taxon>Ixodidae</taxon>
        <taxon>Amblyomminae</taxon>
        <taxon>Amblyomma</taxon>
    </lineage>
</organism>
<feature type="non-terminal residue" evidence="3">
    <location>
        <position position="1"/>
    </location>
</feature>
<protein>
    <recommendedName>
        <fullName evidence="2">TRAF1-6 MATH domain-containing protein</fullName>
    </recommendedName>
</protein>
<keyword evidence="1" id="KW-0175">Coiled coil</keyword>
<dbReference type="Pfam" id="PF21355">
    <property type="entry name" value="TRAF-mep_MATH"/>
    <property type="match status" value="1"/>
</dbReference>
<evidence type="ECO:0000256" key="1">
    <source>
        <dbReference type="SAM" id="Coils"/>
    </source>
</evidence>